<organism evidence="1 2">
    <name type="scientific">Sphagnum troendelagicum</name>
    <dbReference type="NCBI Taxonomy" id="128251"/>
    <lineage>
        <taxon>Eukaryota</taxon>
        <taxon>Viridiplantae</taxon>
        <taxon>Streptophyta</taxon>
        <taxon>Embryophyta</taxon>
        <taxon>Bryophyta</taxon>
        <taxon>Sphagnophytina</taxon>
        <taxon>Sphagnopsida</taxon>
        <taxon>Sphagnales</taxon>
        <taxon>Sphagnaceae</taxon>
        <taxon>Sphagnum</taxon>
    </lineage>
</organism>
<proteinExistence type="predicted"/>
<evidence type="ECO:0000313" key="1">
    <source>
        <dbReference type="EMBL" id="CAK9202270.1"/>
    </source>
</evidence>
<dbReference type="Proteomes" id="UP001497512">
    <property type="component" value="Chromosome 13"/>
</dbReference>
<protein>
    <recommendedName>
        <fullName evidence="3">Glycosyltransferase 2-like domain-containing protein</fullName>
    </recommendedName>
</protein>
<reference evidence="1" key="1">
    <citation type="submission" date="2024-02" db="EMBL/GenBank/DDBJ databases">
        <authorList>
            <consortium name="ELIXIR-Norway"/>
            <consortium name="Elixir Norway"/>
        </authorList>
    </citation>
    <scope>NUCLEOTIDE SEQUENCE</scope>
</reference>
<dbReference type="InterPro" id="IPR029044">
    <property type="entry name" value="Nucleotide-diphossugar_trans"/>
</dbReference>
<gene>
    <name evidence="1" type="ORF">CSSPTR1EN2_LOCUS6323</name>
</gene>
<dbReference type="Gene3D" id="3.90.550.10">
    <property type="entry name" value="Spore Coat Polysaccharide Biosynthesis Protein SpsA, Chain A"/>
    <property type="match status" value="1"/>
</dbReference>
<dbReference type="EMBL" id="OZ019905">
    <property type="protein sequence ID" value="CAK9202270.1"/>
    <property type="molecule type" value="Genomic_DNA"/>
</dbReference>
<evidence type="ECO:0008006" key="3">
    <source>
        <dbReference type="Google" id="ProtNLM"/>
    </source>
</evidence>
<sequence>MKDREEFLPWSSGNATTAATVKKKYHVSGFFKVSKQPQQVSNIGLPLPLQQRSPLEIPMETIRAVLAMEYPMDCFRILVLDDGGHDDLKASVEALRSESYGKQLRYVH</sequence>
<name>A0ABP0TQ59_9BRYO</name>
<accession>A0ABP0TQ59</accession>
<evidence type="ECO:0000313" key="2">
    <source>
        <dbReference type="Proteomes" id="UP001497512"/>
    </source>
</evidence>
<keyword evidence="2" id="KW-1185">Reference proteome</keyword>